<name>A0ABS4WG93_9MICC</name>
<feature type="domain" description="DUF8010" evidence="1">
    <location>
        <begin position="1"/>
        <end position="109"/>
    </location>
</feature>
<evidence type="ECO:0000259" key="1">
    <source>
        <dbReference type="Pfam" id="PF26035"/>
    </source>
</evidence>
<dbReference type="Proteomes" id="UP000766570">
    <property type="component" value="Unassembled WGS sequence"/>
</dbReference>
<reference evidence="3 4" key="1">
    <citation type="submission" date="2021-03" db="EMBL/GenBank/DDBJ databases">
        <title>Sequencing the genomes of 1000 actinobacteria strains.</title>
        <authorList>
            <person name="Klenk H.-P."/>
        </authorList>
    </citation>
    <scope>NUCLEOTIDE SEQUENCE [LARGE SCALE GENOMIC DNA]</scope>
    <source>
        <strain evidence="3 4">DSM 15454</strain>
    </source>
</reference>
<dbReference type="InterPro" id="IPR058498">
    <property type="entry name" value="DUF8185"/>
</dbReference>
<evidence type="ECO:0000313" key="3">
    <source>
        <dbReference type="EMBL" id="MBP2375056.1"/>
    </source>
</evidence>
<comment type="caution">
    <text evidence="3">The sequence shown here is derived from an EMBL/GenBank/DDBJ whole genome shotgun (WGS) entry which is preliminary data.</text>
</comment>
<protein>
    <submittedName>
        <fullName evidence="3">Uncharacterized protein</fullName>
    </submittedName>
</protein>
<dbReference type="EMBL" id="JAGIOE010000001">
    <property type="protein sequence ID" value="MBP2375056.1"/>
    <property type="molecule type" value="Genomic_DNA"/>
</dbReference>
<gene>
    <name evidence="3" type="ORF">JOF46_002968</name>
</gene>
<dbReference type="Pfam" id="PF26035">
    <property type="entry name" value="DUF8010"/>
    <property type="match status" value="1"/>
</dbReference>
<evidence type="ECO:0000313" key="4">
    <source>
        <dbReference type="Proteomes" id="UP000766570"/>
    </source>
</evidence>
<sequence length="219" mass="22788">MASEFVVLEDQETVADLGTFLSRARSIEDGAVIMQAAGNALALYVPVLYPEFLGDSVPTVLGMRAVRLSVPAKAQGVYAISALTERLARMGTTSLELSVPPAEVNASWAGQQVPRGGWNAVATLSDDMLVAEAVRGMGVVAQALPENAGRPVLKTVRARIWSSPVEGVEAAMPLAMAFGAHALGFLREGESSTLFSSGAWLRLGSTGGHVVARQGGILG</sequence>
<accession>A0ABS4WG93</accession>
<proteinExistence type="predicted"/>
<keyword evidence="4" id="KW-1185">Reference proteome</keyword>
<organism evidence="3 4">
    <name type="scientific">Paeniglutamicibacter psychrophenolicus</name>
    <dbReference type="NCBI Taxonomy" id="257454"/>
    <lineage>
        <taxon>Bacteria</taxon>
        <taxon>Bacillati</taxon>
        <taxon>Actinomycetota</taxon>
        <taxon>Actinomycetes</taxon>
        <taxon>Micrococcales</taxon>
        <taxon>Micrococcaceae</taxon>
        <taxon>Paeniglutamicibacter</taxon>
    </lineage>
</organism>
<feature type="domain" description="DUF8185" evidence="2">
    <location>
        <begin position="114"/>
        <end position="215"/>
    </location>
</feature>
<dbReference type="InterPro" id="IPR058323">
    <property type="entry name" value="DUF8010"/>
</dbReference>
<evidence type="ECO:0000259" key="2">
    <source>
        <dbReference type="Pfam" id="PF26572"/>
    </source>
</evidence>
<dbReference type="RefSeq" id="WP_209908300.1">
    <property type="nucleotide sequence ID" value="NZ_BAAAMI010000008.1"/>
</dbReference>
<dbReference type="Pfam" id="PF26572">
    <property type="entry name" value="DUF8185"/>
    <property type="match status" value="1"/>
</dbReference>